<dbReference type="PANTHER" id="PTHR30250:SF10">
    <property type="entry name" value="LIPOPOLYSACCHARIDE BIOSYNTHESIS PROTEIN WZXC"/>
    <property type="match status" value="1"/>
</dbReference>
<name>A0ABY2JL22_9MICO</name>
<dbReference type="EMBL" id="SOGO01000010">
    <property type="protein sequence ID" value="TFD06095.1"/>
    <property type="molecule type" value="Genomic_DNA"/>
</dbReference>
<evidence type="ECO:0000256" key="4">
    <source>
        <dbReference type="ARBA" id="ARBA00022692"/>
    </source>
</evidence>
<evidence type="ECO:0000256" key="7">
    <source>
        <dbReference type="SAM" id="Phobius"/>
    </source>
</evidence>
<sequence>MSTGRRLLRGAAWIYGAQIATIVTQFAYAAVTSRLVTPAGFGAYAVALTVTGLVTLLATGGLGQTVSRMLDLNRDRLRALVSYALILGGVGGSALYFSAPFWTWLWGVDEALEPIRWLSIIGFVSPFIGLSTGLMARSGKFRQLALITVASNVMGMAVGAIAVMTWQSASSLVVSGALAQLLILGGSLFATDRQLLGLAKLKHGHGDIGFSGKLMFASFLSYLTGNITKFSLTRAVGAATLGHWNRAEVVSVIPFQHIQNALIKAAYPEFRHDIADAHRAKRVWTDMLILTAWIAFGLSACGAALIPPLVPVVFGPGWEIAASLAGPLAIAGGLQIVTTLLASGIEALGRFRWVWSTDAILISLQVGAAALIFLYEDIFVAIVAIFLTNIVRHAWQVWLAGRGGYLNVPRLLQNYLLAASVSASLGAIIWAIVKLASMSGDHPSEWFWTLSLAAVVVFALFIFREKIPAVVIARQYGFIPKRSSQ</sequence>
<dbReference type="Pfam" id="PF13440">
    <property type="entry name" value="Polysacc_synt_3"/>
    <property type="match status" value="1"/>
</dbReference>
<keyword evidence="6 7" id="KW-0472">Membrane</keyword>
<proteinExistence type="inferred from homology"/>
<evidence type="ECO:0000313" key="8">
    <source>
        <dbReference type="EMBL" id="TFD06095.1"/>
    </source>
</evidence>
<feature type="transmembrane region" description="Helical" evidence="7">
    <location>
        <begin position="117"/>
        <end position="137"/>
    </location>
</feature>
<accession>A0ABY2JL22</accession>
<feature type="transmembrane region" description="Helical" evidence="7">
    <location>
        <begin position="353"/>
        <end position="372"/>
    </location>
</feature>
<comment type="subcellular location">
    <subcellularLocation>
        <location evidence="1">Cell membrane</location>
        <topology evidence="1">Multi-pass membrane protein</topology>
    </subcellularLocation>
</comment>
<feature type="transmembrane region" description="Helical" evidence="7">
    <location>
        <begin position="43"/>
        <end position="62"/>
    </location>
</feature>
<evidence type="ECO:0000256" key="3">
    <source>
        <dbReference type="ARBA" id="ARBA00022475"/>
    </source>
</evidence>
<feature type="transmembrane region" description="Helical" evidence="7">
    <location>
        <begin position="83"/>
        <end position="105"/>
    </location>
</feature>
<keyword evidence="5 7" id="KW-1133">Transmembrane helix</keyword>
<evidence type="ECO:0000256" key="2">
    <source>
        <dbReference type="ARBA" id="ARBA00007430"/>
    </source>
</evidence>
<evidence type="ECO:0000313" key="9">
    <source>
        <dbReference type="Proteomes" id="UP000297851"/>
    </source>
</evidence>
<dbReference type="InterPro" id="IPR050833">
    <property type="entry name" value="Poly_Biosynth_Transport"/>
</dbReference>
<organism evidence="8 9">
    <name type="scientific">Cryobacterium sandaracinum</name>
    <dbReference type="NCBI Taxonomy" id="1259247"/>
    <lineage>
        <taxon>Bacteria</taxon>
        <taxon>Bacillati</taxon>
        <taxon>Actinomycetota</taxon>
        <taxon>Actinomycetes</taxon>
        <taxon>Micrococcales</taxon>
        <taxon>Microbacteriaceae</taxon>
        <taxon>Cryobacterium</taxon>
    </lineage>
</organism>
<reference evidence="8 9" key="1">
    <citation type="submission" date="2019-03" db="EMBL/GenBank/DDBJ databases">
        <title>Genomics of glacier-inhabiting Cryobacterium strains.</title>
        <authorList>
            <person name="Liu Q."/>
            <person name="Xin Y.-H."/>
        </authorList>
    </citation>
    <scope>NUCLEOTIDE SEQUENCE [LARGE SCALE GENOMIC DNA]</scope>
    <source>
        <strain evidence="8 9">TMT2-16</strain>
    </source>
</reference>
<feature type="transmembrane region" description="Helical" evidence="7">
    <location>
        <begin position="144"/>
        <end position="166"/>
    </location>
</feature>
<dbReference type="Proteomes" id="UP000297851">
    <property type="component" value="Unassembled WGS sequence"/>
</dbReference>
<comment type="similarity">
    <text evidence="2">Belongs to the polysaccharide synthase family.</text>
</comment>
<keyword evidence="4 7" id="KW-0812">Transmembrane</keyword>
<keyword evidence="9" id="KW-1185">Reference proteome</keyword>
<feature type="transmembrane region" description="Helical" evidence="7">
    <location>
        <begin position="288"/>
        <end position="314"/>
    </location>
</feature>
<feature type="transmembrane region" description="Helical" evidence="7">
    <location>
        <begin position="378"/>
        <end position="395"/>
    </location>
</feature>
<keyword evidence="3" id="KW-1003">Cell membrane</keyword>
<evidence type="ECO:0000256" key="5">
    <source>
        <dbReference type="ARBA" id="ARBA00022989"/>
    </source>
</evidence>
<feature type="transmembrane region" description="Helical" evidence="7">
    <location>
        <begin position="445"/>
        <end position="463"/>
    </location>
</feature>
<dbReference type="RefSeq" id="WP_134372126.1">
    <property type="nucleotide sequence ID" value="NZ_SOGO01000010.1"/>
</dbReference>
<feature type="transmembrane region" description="Helical" evidence="7">
    <location>
        <begin position="12"/>
        <end position="31"/>
    </location>
</feature>
<gene>
    <name evidence="8" type="ORF">E3T25_03185</name>
</gene>
<comment type="caution">
    <text evidence="8">The sequence shown here is derived from an EMBL/GenBank/DDBJ whole genome shotgun (WGS) entry which is preliminary data.</text>
</comment>
<feature type="transmembrane region" description="Helical" evidence="7">
    <location>
        <begin position="415"/>
        <end position="433"/>
    </location>
</feature>
<dbReference type="PANTHER" id="PTHR30250">
    <property type="entry name" value="PST FAMILY PREDICTED COLANIC ACID TRANSPORTER"/>
    <property type="match status" value="1"/>
</dbReference>
<evidence type="ECO:0008006" key="10">
    <source>
        <dbReference type="Google" id="ProtNLM"/>
    </source>
</evidence>
<protein>
    <recommendedName>
        <fullName evidence="10">Lipopolysaccharide biosynthesis protein</fullName>
    </recommendedName>
</protein>
<feature type="transmembrane region" description="Helical" evidence="7">
    <location>
        <begin position="172"/>
        <end position="191"/>
    </location>
</feature>
<feature type="transmembrane region" description="Helical" evidence="7">
    <location>
        <begin position="320"/>
        <end position="341"/>
    </location>
</feature>
<evidence type="ECO:0000256" key="6">
    <source>
        <dbReference type="ARBA" id="ARBA00023136"/>
    </source>
</evidence>
<evidence type="ECO:0000256" key="1">
    <source>
        <dbReference type="ARBA" id="ARBA00004651"/>
    </source>
</evidence>